<dbReference type="Proteomes" id="UP000182306">
    <property type="component" value="Chromosome"/>
</dbReference>
<organism evidence="1 2">
    <name type="scientific">Sinorhizobium americanum</name>
    <dbReference type="NCBI Taxonomy" id="194963"/>
    <lineage>
        <taxon>Bacteria</taxon>
        <taxon>Pseudomonadati</taxon>
        <taxon>Pseudomonadota</taxon>
        <taxon>Alphaproteobacteria</taxon>
        <taxon>Hyphomicrobiales</taxon>
        <taxon>Rhizobiaceae</taxon>
        <taxon>Sinorhizobium/Ensifer group</taxon>
        <taxon>Sinorhizobium</taxon>
    </lineage>
</organism>
<evidence type="ECO:0000313" key="2">
    <source>
        <dbReference type="Proteomes" id="UP000182306"/>
    </source>
</evidence>
<dbReference type="AlphaFoldDB" id="A0A1L3LR13"/>
<gene>
    <name evidence="1" type="ORF">SAMCFNEI73_Ch3244</name>
</gene>
<keyword evidence="2" id="KW-1185">Reference proteome</keyword>
<evidence type="ECO:0000313" key="1">
    <source>
        <dbReference type="EMBL" id="APG92507.1"/>
    </source>
</evidence>
<accession>A0A1L3LR13</accession>
<dbReference type="KEGG" id="same:SAMCFNEI73_Ch3244"/>
<sequence length="48" mass="4871">MLSYFGLGTGTIAGMTAKSGLGRGAQGVSPDFIRLLSPAITMVADIRA</sequence>
<dbReference type="STRING" id="194963.SAMCFNEI73_Ch3244"/>
<protein>
    <submittedName>
        <fullName evidence="1">Uncharacterized protein</fullName>
    </submittedName>
</protein>
<proteinExistence type="predicted"/>
<reference evidence="1 2" key="1">
    <citation type="submission" date="2015-10" db="EMBL/GenBank/DDBJ databases">
        <title>Genomic differences between typical nodule nitrogen-fixing rhizobial strains and those coming from bean seeds.</title>
        <authorList>
            <person name="Peralta H."/>
            <person name="Aguilar-Vera A."/>
            <person name="Diaz R."/>
            <person name="Mora Y."/>
            <person name="Martinez-Batallar G."/>
            <person name="Salazar E."/>
            <person name="Vargas-Lagunas C."/>
            <person name="Encarnacion S."/>
            <person name="Girard L."/>
            <person name="Mora J."/>
        </authorList>
    </citation>
    <scope>NUCLEOTIDE SEQUENCE [LARGE SCALE GENOMIC DNA]</scope>
    <source>
        <strain evidence="1 2">CFNEI 73</strain>
    </source>
</reference>
<dbReference type="EMBL" id="CP013107">
    <property type="protein sequence ID" value="APG92507.1"/>
    <property type="molecule type" value="Genomic_DNA"/>
</dbReference>
<name>A0A1L3LR13_9HYPH</name>